<name>A0A4U9TBC2_SERFO</name>
<proteinExistence type="predicted"/>
<sequence length="68" mass="7529">MAIKVLINATVLTAAPVFAFATDYYLFDDISWINYYELGVNIPALFSWDNHYAEGANTTPHAVCCIPA</sequence>
<dbReference type="EMBL" id="CABEEZ010000012">
    <property type="protein sequence ID" value="VTR16153.1"/>
    <property type="molecule type" value="Genomic_DNA"/>
</dbReference>
<dbReference type="AlphaFoldDB" id="A0A4U9TBC2"/>
<accession>A0A4U9TBC2</accession>
<feature type="chain" id="PRO_5020388133" evidence="1">
    <location>
        <begin position="22"/>
        <end position="68"/>
    </location>
</feature>
<organism evidence="2">
    <name type="scientific">Serratia fonticola</name>
    <dbReference type="NCBI Taxonomy" id="47917"/>
    <lineage>
        <taxon>Bacteria</taxon>
        <taxon>Pseudomonadati</taxon>
        <taxon>Pseudomonadota</taxon>
        <taxon>Gammaproteobacteria</taxon>
        <taxon>Enterobacterales</taxon>
        <taxon>Yersiniaceae</taxon>
        <taxon>Serratia</taxon>
    </lineage>
</organism>
<feature type="signal peptide" evidence="1">
    <location>
        <begin position="1"/>
        <end position="21"/>
    </location>
</feature>
<keyword evidence="1" id="KW-0732">Signal</keyword>
<gene>
    <name evidence="2" type="ORF">NCTC12965_00184</name>
</gene>
<evidence type="ECO:0000313" key="2">
    <source>
        <dbReference type="EMBL" id="VTR16153.1"/>
    </source>
</evidence>
<evidence type="ECO:0000256" key="1">
    <source>
        <dbReference type="SAM" id="SignalP"/>
    </source>
</evidence>
<reference evidence="2" key="1">
    <citation type="submission" date="2019-05" db="EMBL/GenBank/DDBJ databases">
        <authorList>
            <consortium name="Pathogen Informatics"/>
        </authorList>
    </citation>
    <scope>NUCLEOTIDE SEQUENCE [LARGE SCALE GENOMIC DNA]</scope>
    <source>
        <strain evidence="2">NCTC12965</strain>
    </source>
</reference>
<protein>
    <submittedName>
        <fullName evidence="2">Uncharacterized protein</fullName>
    </submittedName>
</protein>